<comment type="caution">
    <text evidence="2">The sequence shown here is derived from an EMBL/GenBank/DDBJ whole genome shotgun (WGS) entry which is preliminary data.</text>
</comment>
<gene>
    <name evidence="2" type="ORF">GCM10023307_21530</name>
</gene>
<name>A0ABP9BII3_9GAMM</name>
<keyword evidence="1" id="KW-0732">Signal</keyword>
<evidence type="ECO:0000313" key="3">
    <source>
        <dbReference type="Proteomes" id="UP001499959"/>
    </source>
</evidence>
<evidence type="ECO:0000313" key="2">
    <source>
        <dbReference type="EMBL" id="GAA4795444.1"/>
    </source>
</evidence>
<reference evidence="3" key="1">
    <citation type="journal article" date="2019" name="Int. J. Syst. Evol. Microbiol.">
        <title>The Global Catalogue of Microorganisms (GCM) 10K type strain sequencing project: providing services to taxonomists for standard genome sequencing and annotation.</title>
        <authorList>
            <consortium name="The Broad Institute Genomics Platform"/>
            <consortium name="The Broad Institute Genome Sequencing Center for Infectious Disease"/>
            <person name="Wu L."/>
            <person name="Ma J."/>
        </authorList>
    </citation>
    <scope>NUCLEOTIDE SEQUENCE [LARGE SCALE GENOMIC DNA]</scope>
    <source>
        <strain evidence="3">JCM 18204</strain>
    </source>
</reference>
<dbReference type="EMBL" id="BAABJE010000010">
    <property type="protein sequence ID" value="GAA4795444.1"/>
    <property type="molecule type" value="Genomic_DNA"/>
</dbReference>
<dbReference type="RefSeq" id="WP_345303325.1">
    <property type="nucleotide sequence ID" value="NZ_BAABJE010000010.1"/>
</dbReference>
<keyword evidence="3" id="KW-1185">Reference proteome</keyword>
<sequence>MRFRSATFAIALAAGFAAPALALTPQAPGKVTDAEAQRLLRETYGEPATLQGEWPATSGARSEDGIAPTARIVCADSGSDTLGPRRIAVCTSFADAGHAQSGEVDLFLLLDPRDGETRARIGAQERGVQTGGWGSPGEVTFQEIGPGRVAFALASGYSNMGWSTGHVSLYDTENGHAESDKFENVLSIATDLSNGGACDPDEDRGCRARAIDLTCALRFDRNRIDAGRYAVSITVSGTRGGRKVARTIPVPFDAGHYRIDAATLQRDGCDEGF</sequence>
<evidence type="ECO:0000256" key="1">
    <source>
        <dbReference type="SAM" id="SignalP"/>
    </source>
</evidence>
<feature type="signal peptide" evidence="1">
    <location>
        <begin position="1"/>
        <end position="22"/>
    </location>
</feature>
<protein>
    <recommendedName>
        <fullName evidence="4">Secreted protein</fullName>
    </recommendedName>
</protein>
<feature type="chain" id="PRO_5045157150" description="Secreted protein" evidence="1">
    <location>
        <begin position="23"/>
        <end position="273"/>
    </location>
</feature>
<accession>A0ABP9BII3</accession>
<proteinExistence type="predicted"/>
<evidence type="ECO:0008006" key="4">
    <source>
        <dbReference type="Google" id="ProtNLM"/>
    </source>
</evidence>
<organism evidence="2 3">
    <name type="scientific">Lysobacter hankyongensis</name>
    <dbReference type="NCBI Taxonomy" id="1176535"/>
    <lineage>
        <taxon>Bacteria</taxon>
        <taxon>Pseudomonadati</taxon>
        <taxon>Pseudomonadota</taxon>
        <taxon>Gammaproteobacteria</taxon>
        <taxon>Lysobacterales</taxon>
        <taxon>Lysobacteraceae</taxon>
        <taxon>Lysobacter</taxon>
    </lineage>
</organism>
<dbReference type="Proteomes" id="UP001499959">
    <property type="component" value="Unassembled WGS sequence"/>
</dbReference>